<sequence>MARMRFDELTFHYGESLALDRLSASFSSDRIAVLGPNGAGKSTLLSILDTSAVASAGSFDFGGMTITRRTRQVLRETLGVVPQSLAMMPSYTCHEVLAYVCWLRSIPAKWAPRRIAESLAAVGLSDFEWTRVRALSGGMRQRLALAQALVNRPKLLLLDEPTVGLDPFQRAEFRGYLEALPETTVLFATHLVDDVAHIAREVLIIDKGSAVWAGAIGSLVGPGQVSGPAIEQRYIELTTSR</sequence>
<evidence type="ECO:0000313" key="6">
    <source>
        <dbReference type="EMBL" id="RZS57513.1"/>
    </source>
</evidence>
<dbReference type="PANTHER" id="PTHR43335">
    <property type="entry name" value="ABC TRANSPORTER, ATP-BINDING PROTEIN"/>
    <property type="match status" value="1"/>
</dbReference>
<evidence type="ECO:0000256" key="4">
    <source>
        <dbReference type="ARBA" id="ARBA00022840"/>
    </source>
</evidence>
<keyword evidence="7" id="KW-1185">Reference proteome</keyword>
<dbReference type="SUPFAM" id="SSF52540">
    <property type="entry name" value="P-loop containing nucleoside triphosphate hydrolases"/>
    <property type="match status" value="1"/>
</dbReference>
<proteinExistence type="inferred from homology"/>
<dbReference type="InterPro" id="IPR017871">
    <property type="entry name" value="ABC_transporter-like_CS"/>
</dbReference>
<name>A0A4Q7LSY9_9MICO</name>
<dbReference type="Gene3D" id="3.40.50.300">
    <property type="entry name" value="P-loop containing nucleotide triphosphate hydrolases"/>
    <property type="match status" value="1"/>
</dbReference>
<dbReference type="AlphaFoldDB" id="A0A4Q7LSY9"/>
<keyword evidence="2" id="KW-0813">Transport</keyword>
<evidence type="ECO:0000256" key="3">
    <source>
        <dbReference type="ARBA" id="ARBA00022741"/>
    </source>
</evidence>
<dbReference type="SMART" id="SM00382">
    <property type="entry name" value="AAA"/>
    <property type="match status" value="1"/>
</dbReference>
<evidence type="ECO:0000259" key="5">
    <source>
        <dbReference type="PROSITE" id="PS50893"/>
    </source>
</evidence>
<comment type="caution">
    <text evidence="6">The sequence shown here is derived from an EMBL/GenBank/DDBJ whole genome shotgun (WGS) entry which is preliminary data.</text>
</comment>
<dbReference type="GO" id="GO:0016887">
    <property type="term" value="F:ATP hydrolysis activity"/>
    <property type="evidence" value="ECO:0007669"/>
    <property type="project" value="InterPro"/>
</dbReference>
<dbReference type="EMBL" id="SGWW01000002">
    <property type="protein sequence ID" value="RZS57513.1"/>
    <property type="molecule type" value="Genomic_DNA"/>
</dbReference>
<dbReference type="Proteomes" id="UP000293519">
    <property type="component" value="Unassembled WGS sequence"/>
</dbReference>
<dbReference type="PROSITE" id="PS50893">
    <property type="entry name" value="ABC_TRANSPORTER_2"/>
    <property type="match status" value="1"/>
</dbReference>
<evidence type="ECO:0000256" key="1">
    <source>
        <dbReference type="ARBA" id="ARBA00005417"/>
    </source>
</evidence>
<dbReference type="InterPro" id="IPR027417">
    <property type="entry name" value="P-loop_NTPase"/>
</dbReference>
<evidence type="ECO:0000313" key="7">
    <source>
        <dbReference type="Proteomes" id="UP000293519"/>
    </source>
</evidence>
<evidence type="ECO:0000256" key="2">
    <source>
        <dbReference type="ARBA" id="ARBA00022448"/>
    </source>
</evidence>
<dbReference type="InterPro" id="IPR003593">
    <property type="entry name" value="AAA+_ATPase"/>
</dbReference>
<dbReference type="PANTHER" id="PTHR43335:SF2">
    <property type="entry name" value="ABC TRANSPORTER, ATP-BINDING PROTEIN"/>
    <property type="match status" value="1"/>
</dbReference>
<dbReference type="GO" id="GO:0005524">
    <property type="term" value="F:ATP binding"/>
    <property type="evidence" value="ECO:0007669"/>
    <property type="project" value="UniProtKB-KW"/>
</dbReference>
<accession>A0A4Q7LSY9</accession>
<reference evidence="6 7" key="1">
    <citation type="journal article" date="2015" name="Stand. Genomic Sci.">
        <title>Genomic Encyclopedia of Bacterial and Archaeal Type Strains, Phase III: the genomes of soil and plant-associated and newly described type strains.</title>
        <authorList>
            <person name="Whitman W.B."/>
            <person name="Woyke T."/>
            <person name="Klenk H.P."/>
            <person name="Zhou Y."/>
            <person name="Lilburn T.G."/>
            <person name="Beck B.J."/>
            <person name="De Vos P."/>
            <person name="Vandamme P."/>
            <person name="Eisen J.A."/>
            <person name="Garrity G."/>
            <person name="Hugenholtz P."/>
            <person name="Kyrpides N.C."/>
        </authorList>
    </citation>
    <scope>NUCLEOTIDE SEQUENCE [LARGE SCALE GENOMIC DNA]</scope>
    <source>
        <strain evidence="6 7">CV2</strain>
    </source>
</reference>
<organism evidence="6 7">
    <name type="scientific">Microcella putealis</name>
    <dbReference type="NCBI Taxonomy" id="337005"/>
    <lineage>
        <taxon>Bacteria</taxon>
        <taxon>Bacillati</taxon>
        <taxon>Actinomycetota</taxon>
        <taxon>Actinomycetes</taxon>
        <taxon>Micrococcales</taxon>
        <taxon>Microbacteriaceae</taxon>
        <taxon>Microcella</taxon>
    </lineage>
</organism>
<feature type="domain" description="ABC transporter" evidence="5">
    <location>
        <begin position="4"/>
        <end position="232"/>
    </location>
</feature>
<dbReference type="InterPro" id="IPR003439">
    <property type="entry name" value="ABC_transporter-like_ATP-bd"/>
</dbReference>
<comment type="similarity">
    <text evidence="1">Belongs to the ABC transporter superfamily.</text>
</comment>
<dbReference type="Pfam" id="PF00005">
    <property type="entry name" value="ABC_tran"/>
    <property type="match status" value="1"/>
</dbReference>
<keyword evidence="3" id="KW-0547">Nucleotide-binding</keyword>
<keyword evidence="4" id="KW-0067">ATP-binding</keyword>
<protein>
    <submittedName>
        <fullName evidence="6">ABC-type multidrug transport system ATPase subunit</fullName>
    </submittedName>
</protein>
<gene>
    <name evidence="6" type="ORF">EV141_1226</name>
</gene>
<dbReference type="PROSITE" id="PS00211">
    <property type="entry name" value="ABC_TRANSPORTER_1"/>
    <property type="match status" value="1"/>
</dbReference>